<sequence length="83" mass="10206">MQQVLHVRNENVDYLVLHSAVADEVCSMFYRSHQLIPKSLTQFLFSWKWRKNKGTNRSFWNMIHPCVMWVIWREQNIRRTQKL</sequence>
<accession>A0A0V0H5G5</accession>
<evidence type="ECO:0000313" key="1">
    <source>
        <dbReference type="EMBL" id="JAP15411.1"/>
    </source>
</evidence>
<dbReference type="AlphaFoldDB" id="A0A0V0H5G5"/>
<dbReference type="EMBL" id="GEDG01025204">
    <property type="protein sequence ID" value="JAP15411.1"/>
    <property type="molecule type" value="Transcribed_RNA"/>
</dbReference>
<name>A0A0V0H5G5_SOLCH</name>
<proteinExistence type="predicted"/>
<reference evidence="1" key="1">
    <citation type="submission" date="2015-12" db="EMBL/GenBank/DDBJ databases">
        <title>Gene expression during late stages of embryo sac development: a critical building block for successful pollen-pistil interactions.</title>
        <authorList>
            <person name="Liu Y."/>
            <person name="Joly V."/>
            <person name="Sabar M."/>
            <person name="Matton D.P."/>
        </authorList>
    </citation>
    <scope>NUCLEOTIDE SEQUENCE</scope>
</reference>
<organism evidence="1">
    <name type="scientific">Solanum chacoense</name>
    <name type="common">Chaco potato</name>
    <dbReference type="NCBI Taxonomy" id="4108"/>
    <lineage>
        <taxon>Eukaryota</taxon>
        <taxon>Viridiplantae</taxon>
        <taxon>Streptophyta</taxon>
        <taxon>Embryophyta</taxon>
        <taxon>Tracheophyta</taxon>
        <taxon>Spermatophyta</taxon>
        <taxon>Magnoliopsida</taxon>
        <taxon>eudicotyledons</taxon>
        <taxon>Gunneridae</taxon>
        <taxon>Pentapetalae</taxon>
        <taxon>asterids</taxon>
        <taxon>lamiids</taxon>
        <taxon>Solanales</taxon>
        <taxon>Solanaceae</taxon>
        <taxon>Solanoideae</taxon>
        <taxon>Solaneae</taxon>
        <taxon>Solanum</taxon>
    </lineage>
</organism>
<protein>
    <submittedName>
        <fullName evidence="1">Putative ovule protein</fullName>
    </submittedName>
</protein>